<dbReference type="SUPFAM" id="SSF55781">
    <property type="entry name" value="GAF domain-like"/>
    <property type="match status" value="1"/>
</dbReference>
<dbReference type="PIRSF" id="PIRSF036625">
    <property type="entry name" value="GAF_ANTAR"/>
    <property type="match status" value="1"/>
</dbReference>
<gene>
    <name evidence="4" type="ORF">H7K45_23250</name>
</gene>
<comment type="caution">
    <text evidence="4">The sequence shown here is derived from an EMBL/GenBank/DDBJ whole genome shotgun (WGS) entry which is preliminary data.</text>
</comment>
<name>A0A9X2Z7L1_9MYCO</name>
<dbReference type="InterPro" id="IPR029016">
    <property type="entry name" value="GAF-like_dom_sf"/>
</dbReference>
<dbReference type="InterPro" id="IPR036388">
    <property type="entry name" value="WH-like_DNA-bd_sf"/>
</dbReference>
<evidence type="ECO:0000313" key="4">
    <source>
        <dbReference type="EMBL" id="MCV7423476.1"/>
    </source>
</evidence>
<accession>A0A9X2Z7L1</accession>
<reference evidence="4" key="2">
    <citation type="journal article" date="2022" name="BMC Genomics">
        <title>Comparative genome analysis of mycobacteria focusing on tRNA and non-coding RNA.</title>
        <authorList>
            <person name="Behra P.R.K."/>
            <person name="Pettersson B.M.F."/>
            <person name="Ramesh M."/>
            <person name="Das S."/>
            <person name="Dasgupta S."/>
            <person name="Kirsebom L.A."/>
        </authorList>
    </citation>
    <scope>NUCLEOTIDE SEQUENCE</scope>
    <source>
        <strain evidence="4">DSM 44838</strain>
    </source>
</reference>
<dbReference type="EMBL" id="JACKVK010000012">
    <property type="protein sequence ID" value="MCV7423476.1"/>
    <property type="molecule type" value="Genomic_DNA"/>
</dbReference>
<keyword evidence="1" id="KW-0805">Transcription regulation</keyword>
<evidence type="ECO:0000256" key="2">
    <source>
        <dbReference type="ARBA" id="ARBA00023163"/>
    </source>
</evidence>
<dbReference type="InterPro" id="IPR012074">
    <property type="entry name" value="GAF_ANTAR"/>
</dbReference>
<dbReference type="Gene3D" id="1.10.10.10">
    <property type="entry name" value="Winged helix-like DNA-binding domain superfamily/Winged helix DNA-binding domain"/>
    <property type="match status" value="1"/>
</dbReference>
<dbReference type="SMART" id="SM01012">
    <property type="entry name" value="ANTAR"/>
    <property type="match status" value="1"/>
</dbReference>
<dbReference type="Pfam" id="PF13185">
    <property type="entry name" value="GAF_2"/>
    <property type="match status" value="1"/>
</dbReference>
<dbReference type="Pfam" id="PF03861">
    <property type="entry name" value="ANTAR"/>
    <property type="match status" value="1"/>
</dbReference>
<evidence type="ECO:0000313" key="5">
    <source>
        <dbReference type="Proteomes" id="UP001141629"/>
    </source>
</evidence>
<dbReference type="InterPro" id="IPR003018">
    <property type="entry name" value="GAF"/>
</dbReference>
<dbReference type="InterPro" id="IPR005561">
    <property type="entry name" value="ANTAR"/>
</dbReference>
<proteinExistence type="predicted"/>
<evidence type="ECO:0000256" key="1">
    <source>
        <dbReference type="ARBA" id="ARBA00023015"/>
    </source>
</evidence>
<dbReference type="GO" id="GO:0003723">
    <property type="term" value="F:RNA binding"/>
    <property type="evidence" value="ECO:0007669"/>
    <property type="project" value="InterPro"/>
</dbReference>
<feature type="domain" description="ANTAR" evidence="3">
    <location>
        <begin position="182"/>
        <end position="243"/>
    </location>
</feature>
<dbReference type="Gene3D" id="3.30.450.40">
    <property type="match status" value="1"/>
</dbReference>
<dbReference type="SMART" id="SM00065">
    <property type="entry name" value="GAF"/>
    <property type="match status" value="1"/>
</dbReference>
<reference evidence="4" key="1">
    <citation type="submission" date="2020-07" db="EMBL/GenBank/DDBJ databases">
        <authorList>
            <person name="Pettersson B.M.F."/>
            <person name="Behra P.R.K."/>
            <person name="Ramesh M."/>
            <person name="Das S."/>
            <person name="Dasgupta S."/>
            <person name="Kirsebom L.A."/>
        </authorList>
    </citation>
    <scope>NUCLEOTIDE SEQUENCE</scope>
    <source>
        <strain evidence="4">DSM 44838</strain>
    </source>
</reference>
<keyword evidence="2" id="KW-0804">Transcription</keyword>
<dbReference type="PROSITE" id="PS50921">
    <property type="entry name" value="ANTAR"/>
    <property type="match status" value="1"/>
</dbReference>
<organism evidence="4 5">
    <name type="scientific">Mycobacterium yunnanensis</name>
    <dbReference type="NCBI Taxonomy" id="368477"/>
    <lineage>
        <taxon>Bacteria</taxon>
        <taxon>Bacillati</taxon>
        <taxon>Actinomycetota</taxon>
        <taxon>Actinomycetes</taxon>
        <taxon>Mycobacteriales</taxon>
        <taxon>Mycobacteriaceae</taxon>
        <taxon>Mycobacterium</taxon>
    </lineage>
</organism>
<evidence type="ECO:0000259" key="3">
    <source>
        <dbReference type="PROSITE" id="PS50921"/>
    </source>
</evidence>
<sequence>MTDDSSIVDSIVRLSTTSRAVEALRRLQDAEEPLDEVLTRVAETAVKAILDADAVTITVLPKDGDAHTAAFTDEQMVEVDTRQYESGRGPCLEAARRRMPVRVVVDVEEDRWPEFVAAAKAHGVRATLSAPLLVGDVGADREMVGSLNVYSRTTSAFDSFDEELVRLFTVAASMAITNAQRWQQTRDTVSQLERALSSRSIIDQAKGVLRLLYDLDADEAFAMLVKQSQDRNVKLYTVAEDILEALRRKDSETGAAQRVDTAMTDP</sequence>
<keyword evidence="5" id="KW-1185">Reference proteome</keyword>
<dbReference type="Proteomes" id="UP001141629">
    <property type="component" value="Unassembled WGS sequence"/>
</dbReference>
<protein>
    <submittedName>
        <fullName evidence="4">GAF and ANTAR domain-containing protein</fullName>
    </submittedName>
</protein>
<dbReference type="AlphaFoldDB" id="A0A9X2Z7L1"/>
<dbReference type="RefSeq" id="WP_263998428.1">
    <property type="nucleotide sequence ID" value="NZ_JACKVK010000012.1"/>
</dbReference>